<feature type="domain" description="Interferon-related developmental regulator N-terminal" evidence="4">
    <location>
        <begin position="65"/>
        <end position="277"/>
    </location>
</feature>
<organism evidence="5 6">
    <name type="scientific">Auxenochlorella protothecoides</name>
    <name type="common">Green microalga</name>
    <name type="synonym">Chlorella protothecoides</name>
    <dbReference type="NCBI Taxonomy" id="3075"/>
    <lineage>
        <taxon>Eukaryota</taxon>
        <taxon>Viridiplantae</taxon>
        <taxon>Chlorophyta</taxon>
        <taxon>core chlorophytes</taxon>
        <taxon>Trebouxiophyceae</taxon>
        <taxon>Chlorellales</taxon>
        <taxon>Chlorellaceae</taxon>
        <taxon>Auxenochlorella</taxon>
    </lineage>
</organism>
<comment type="similarity">
    <text evidence="1">Belongs to the IFRD family.</text>
</comment>
<dbReference type="PANTHER" id="PTHR12354">
    <property type="entry name" value="INTERFERON-RELATED DEVELOPMENTAL REGULATOR"/>
    <property type="match status" value="1"/>
</dbReference>
<accession>A0A087SRG4</accession>
<proteinExistence type="inferred from homology"/>
<dbReference type="GeneID" id="23615219"/>
<feature type="compositionally biased region" description="Low complexity" evidence="2">
    <location>
        <begin position="35"/>
        <end position="46"/>
    </location>
</feature>
<feature type="compositionally biased region" description="Basic and acidic residues" evidence="2">
    <location>
        <begin position="1"/>
        <end position="10"/>
    </location>
</feature>
<dbReference type="EMBL" id="KL662167">
    <property type="protein sequence ID" value="KFM28318.1"/>
    <property type="molecule type" value="Genomic_DNA"/>
</dbReference>
<feature type="region of interest" description="Disordered" evidence="2">
    <location>
        <begin position="289"/>
        <end position="370"/>
    </location>
</feature>
<feature type="compositionally biased region" description="Low complexity" evidence="2">
    <location>
        <begin position="291"/>
        <end position="303"/>
    </location>
</feature>
<evidence type="ECO:0000256" key="2">
    <source>
        <dbReference type="SAM" id="MobiDB-lite"/>
    </source>
</evidence>
<dbReference type="InterPro" id="IPR016024">
    <property type="entry name" value="ARM-type_fold"/>
</dbReference>
<feature type="region of interest" description="Disordered" evidence="2">
    <location>
        <begin position="35"/>
        <end position="74"/>
    </location>
</feature>
<gene>
    <name evidence="5" type="ORF">F751_3828</name>
</gene>
<evidence type="ECO:0000259" key="4">
    <source>
        <dbReference type="Pfam" id="PF05004"/>
    </source>
</evidence>
<dbReference type="InterPro" id="IPR006921">
    <property type="entry name" value="Interferon-rel_develop_reg_C"/>
</dbReference>
<evidence type="ECO:0000259" key="3">
    <source>
        <dbReference type="Pfam" id="PF04836"/>
    </source>
</evidence>
<dbReference type="Pfam" id="PF05004">
    <property type="entry name" value="IFRD"/>
    <property type="match status" value="1"/>
</dbReference>
<feature type="compositionally biased region" description="Polar residues" evidence="2">
    <location>
        <begin position="54"/>
        <end position="66"/>
    </location>
</feature>
<protein>
    <submittedName>
        <fullName evidence="5">Interferon-related developmental regulator 1</fullName>
    </submittedName>
</protein>
<dbReference type="STRING" id="3075.A0A087SRG4"/>
<evidence type="ECO:0000313" key="6">
    <source>
        <dbReference type="Proteomes" id="UP000028924"/>
    </source>
</evidence>
<dbReference type="OrthoDB" id="686784at2759"/>
<name>A0A087SRG4_AUXPR</name>
<dbReference type="SUPFAM" id="SSF48371">
    <property type="entry name" value="ARM repeat"/>
    <property type="match status" value="1"/>
</dbReference>
<dbReference type="PANTHER" id="PTHR12354:SF1">
    <property type="entry name" value="INTERFERON-RELATED DEVELOPMENTAL REGULATOR 1"/>
    <property type="match status" value="1"/>
</dbReference>
<evidence type="ECO:0000313" key="5">
    <source>
        <dbReference type="EMBL" id="KFM28318.1"/>
    </source>
</evidence>
<feature type="domain" description="Interferon-related developmental regulator C-terminal" evidence="3">
    <location>
        <begin position="462"/>
        <end position="509"/>
    </location>
</feature>
<evidence type="ECO:0000256" key="1">
    <source>
        <dbReference type="ARBA" id="ARBA00008828"/>
    </source>
</evidence>
<feature type="compositionally biased region" description="Pro residues" evidence="2">
    <location>
        <begin position="304"/>
        <end position="314"/>
    </location>
</feature>
<dbReference type="eggNOG" id="KOG2842">
    <property type="taxonomic scope" value="Eukaryota"/>
</dbReference>
<dbReference type="KEGG" id="apro:F751_3828"/>
<dbReference type="AlphaFoldDB" id="A0A087SRG4"/>
<dbReference type="InterPro" id="IPR007701">
    <property type="entry name" value="Interferon-rel_develop_reg_N"/>
</dbReference>
<sequence>MLMARWKDGVHVSSRGNSDTSLPCDACAEKAASRAGSRAGSRAASEAGDDLASTGWSSVDQRSMGSSGEGVEEYMDDPFEASIEGLYEKRTTTREGSLTKLVALLSSQWQYEECALREETLFQLFLRSLRRGKGAEARLGARALGLHAITLGAGPAVERMHAEALPVLEPIALTGQGPERCSAIDALSMLCFVGAEGPPETLACMDILARVFSTSSCPEAVQATAVRAWTLLLTTVPAWHLEAGWVEARLATLGALLHAPSVAVRASAGEAVSLLYSTCGLASLADAGQQGPAAAPATPASPGSRPPRPRPGGTPRPGGGTEGEEPPTTPGVDLGPRVNGKSVSYSADIRAEPSSGEEESRAEGTSYSAKTVERLEDITARIQDLTTNRGDASRRSQKERAELRTTFRSILTSIEGQTALPTQKIKLRHGDVLLVNSLTAVLRLNAFRRFLAEGFQAHMQDNPLLHEVFNFHPRQEAADRLTALEKRLYRSPASAESKARAQDRRRERELMASYKGSMLSME</sequence>
<keyword evidence="6" id="KW-1185">Reference proteome</keyword>
<dbReference type="InterPro" id="IPR039777">
    <property type="entry name" value="IFRD"/>
</dbReference>
<feature type="region of interest" description="Disordered" evidence="2">
    <location>
        <begin position="1"/>
        <end position="23"/>
    </location>
</feature>
<dbReference type="RefSeq" id="XP_011401332.1">
    <property type="nucleotide sequence ID" value="XM_011403030.1"/>
</dbReference>
<dbReference type="Pfam" id="PF04836">
    <property type="entry name" value="IFRD_C"/>
    <property type="match status" value="1"/>
</dbReference>
<reference evidence="5 6" key="1">
    <citation type="journal article" date="2014" name="BMC Genomics">
        <title>Oil accumulation mechanisms of the oleaginous microalga Chlorella protothecoides revealed through its genome, transcriptomes, and proteomes.</title>
        <authorList>
            <person name="Gao C."/>
            <person name="Wang Y."/>
            <person name="Shen Y."/>
            <person name="Yan D."/>
            <person name="He X."/>
            <person name="Dai J."/>
            <person name="Wu Q."/>
        </authorList>
    </citation>
    <scope>NUCLEOTIDE SEQUENCE [LARGE SCALE GENOMIC DNA]</scope>
    <source>
        <strain evidence="5 6">0710</strain>
    </source>
</reference>
<dbReference type="Proteomes" id="UP000028924">
    <property type="component" value="Unassembled WGS sequence"/>
</dbReference>